<dbReference type="EMBL" id="VSRR010000307">
    <property type="protein sequence ID" value="MPC13803.1"/>
    <property type="molecule type" value="Genomic_DNA"/>
</dbReference>
<feature type="region of interest" description="Disordered" evidence="1">
    <location>
        <begin position="70"/>
        <end position="92"/>
    </location>
</feature>
<keyword evidence="3" id="KW-1185">Reference proteome</keyword>
<name>A0A5B7D247_PORTR</name>
<dbReference type="Proteomes" id="UP000324222">
    <property type="component" value="Unassembled WGS sequence"/>
</dbReference>
<dbReference type="AlphaFoldDB" id="A0A5B7D247"/>
<gene>
    <name evidence="2" type="ORF">E2C01_006550</name>
</gene>
<evidence type="ECO:0000313" key="2">
    <source>
        <dbReference type="EMBL" id="MPC13803.1"/>
    </source>
</evidence>
<sequence>MPDTSTCPRTNREGEKEERFKHLVRKNHDSRNDSRLFARNTTINVIPLYNMAKEESVSLNQESNLACLQHRHLHENQHPRTTSGGHGDSETR</sequence>
<reference evidence="2 3" key="1">
    <citation type="submission" date="2019-05" db="EMBL/GenBank/DDBJ databases">
        <title>Another draft genome of Portunus trituberculatus and its Hox gene families provides insights of decapod evolution.</title>
        <authorList>
            <person name="Jeong J.-H."/>
            <person name="Song I."/>
            <person name="Kim S."/>
            <person name="Choi T."/>
            <person name="Kim D."/>
            <person name="Ryu S."/>
            <person name="Kim W."/>
        </authorList>
    </citation>
    <scope>NUCLEOTIDE SEQUENCE [LARGE SCALE GENOMIC DNA]</scope>
    <source>
        <tissue evidence="2">Muscle</tissue>
    </source>
</reference>
<feature type="compositionally biased region" description="Basic and acidic residues" evidence="1">
    <location>
        <begin position="10"/>
        <end position="27"/>
    </location>
</feature>
<evidence type="ECO:0000313" key="3">
    <source>
        <dbReference type="Proteomes" id="UP000324222"/>
    </source>
</evidence>
<proteinExistence type="predicted"/>
<evidence type="ECO:0000256" key="1">
    <source>
        <dbReference type="SAM" id="MobiDB-lite"/>
    </source>
</evidence>
<accession>A0A5B7D247</accession>
<feature type="region of interest" description="Disordered" evidence="1">
    <location>
        <begin position="1"/>
        <end position="27"/>
    </location>
</feature>
<protein>
    <submittedName>
        <fullName evidence="2">Uncharacterized protein</fullName>
    </submittedName>
</protein>
<organism evidence="2 3">
    <name type="scientific">Portunus trituberculatus</name>
    <name type="common">Swimming crab</name>
    <name type="synonym">Neptunus trituberculatus</name>
    <dbReference type="NCBI Taxonomy" id="210409"/>
    <lineage>
        <taxon>Eukaryota</taxon>
        <taxon>Metazoa</taxon>
        <taxon>Ecdysozoa</taxon>
        <taxon>Arthropoda</taxon>
        <taxon>Crustacea</taxon>
        <taxon>Multicrustacea</taxon>
        <taxon>Malacostraca</taxon>
        <taxon>Eumalacostraca</taxon>
        <taxon>Eucarida</taxon>
        <taxon>Decapoda</taxon>
        <taxon>Pleocyemata</taxon>
        <taxon>Brachyura</taxon>
        <taxon>Eubrachyura</taxon>
        <taxon>Portunoidea</taxon>
        <taxon>Portunidae</taxon>
        <taxon>Portuninae</taxon>
        <taxon>Portunus</taxon>
    </lineage>
</organism>
<comment type="caution">
    <text evidence="2">The sequence shown here is derived from an EMBL/GenBank/DDBJ whole genome shotgun (WGS) entry which is preliminary data.</text>
</comment>